<dbReference type="FunFam" id="3.40.50.720:FF:000084">
    <property type="entry name" value="Short-chain dehydrogenase reductase"/>
    <property type="match status" value="1"/>
</dbReference>
<dbReference type="InterPro" id="IPR020904">
    <property type="entry name" value="Sc_DH/Rdtase_CS"/>
</dbReference>
<dbReference type="PRINTS" id="PR00080">
    <property type="entry name" value="SDRFAMILY"/>
</dbReference>
<evidence type="ECO:0000313" key="4">
    <source>
        <dbReference type="EMBL" id="GHC36321.1"/>
    </source>
</evidence>
<dbReference type="PANTHER" id="PTHR43477:SF1">
    <property type="entry name" value="DIHYDROANTICAPSIN 7-DEHYDROGENASE"/>
    <property type="match status" value="1"/>
</dbReference>
<dbReference type="InterPro" id="IPR002347">
    <property type="entry name" value="SDR_fam"/>
</dbReference>
<sequence length="248" mass="26330">MSDFVGRIAIVTGAAAGIGQAVCQHLLELGAIVGGIDRQPEGIPQGVTPLIADVTDQESLNQAVAGFAQQYGRLDVLINNAGVSFVGTIEDGSDEDWLRIFNINVLGYMRSTRACLPHLRQSNTAVIVNMSSCTAINGLPERALYSASKGAIQSMTLAMSADLIAEHIRVVGIAPATVDTPFMTELANRTADPEAKRNEFHRRQPTGQMVQPEEVARLVAHVAHPGALSYTGTIINIDGGMATLRMPA</sequence>
<comment type="similarity">
    <text evidence="1 3">Belongs to the short-chain dehydrogenases/reductases (SDR) family.</text>
</comment>
<accession>A0A8H9IFW5</accession>
<evidence type="ECO:0000256" key="1">
    <source>
        <dbReference type="ARBA" id="ARBA00006484"/>
    </source>
</evidence>
<dbReference type="GO" id="GO:0016491">
    <property type="term" value="F:oxidoreductase activity"/>
    <property type="evidence" value="ECO:0007669"/>
    <property type="project" value="UniProtKB-KW"/>
</dbReference>
<comment type="caution">
    <text evidence="4">The sequence shown here is derived from an EMBL/GenBank/DDBJ whole genome shotgun (WGS) entry which is preliminary data.</text>
</comment>
<dbReference type="Proteomes" id="UP000608923">
    <property type="component" value="Unassembled WGS sequence"/>
</dbReference>
<dbReference type="CDD" id="cd05233">
    <property type="entry name" value="SDR_c"/>
    <property type="match status" value="1"/>
</dbReference>
<dbReference type="Pfam" id="PF00106">
    <property type="entry name" value="adh_short"/>
    <property type="match status" value="1"/>
</dbReference>
<gene>
    <name evidence="4" type="ORF">GCM10010096_01900</name>
</gene>
<evidence type="ECO:0000256" key="2">
    <source>
        <dbReference type="ARBA" id="ARBA00023002"/>
    </source>
</evidence>
<evidence type="ECO:0000313" key="5">
    <source>
        <dbReference type="Proteomes" id="UP000608923"/>
    </source>
</evidence>
<dbReference type="InterPro" id="IPR051122">
    <property type="entry name" value="SDR_DHRS6-like"/>
</dbReference>
<proteinExistence type="inferred from homology"/>
<protein>
    <submittedName>
        <fullName evidence="4">Short-chain dehydrogenase</fullName>
    </submittedName>
</protein>
<dbReference type="PROSITE" id="PS00061">
    <property type="entry name" value="ADH_SHORT"/>
    <property type="match status" value="1"/>
</dbReference>
<organism evidence="4 5">
    <name type="scientific">Alcaligenes pakistanensis</name>
    <dbReference type="NCBI Taxonomy" id="1482717"/>
    <lineage>
        <taxon>Bacteria</taxon>
        <taxon>Pseudomonadati</taxon>
        <taxon>Pseudomonadota</taxon>
        <taxon>Betaproteobacteria</taxon>
        <taxon>Burkholderiales</taxon>
        <taxon>Alcaligenaceae</taxon>
        <taxon>Alcaligenes</taxon>
    </lineage>
</organism>
<dbReference type="AlphaFoldDB" id="A0A8H9IFW5"/>
<keyword evidence="2" id="KW-0560">Oxidoreductase</keyword>
<keyword evidence="5" id="KW-1185">Reference proteome</keyword>
<dbReference type="SUPFAM" id="SSF51735">
    <property type="entry name" value="NAD(P)-binding Rossmann-fold domains"/>
    <property type="match status" value="1"/>
</dbReference>
<dbReference type="PRINTS" id="PR00081">
    <property type="entry name" value="GDHRDH"/>
</dbReference>
<dbReference type="Gene3D" id="3.40.50.720">
    <property type="entry name" value="NAD(P)-binding Rossmann-like Domain"/>
    <property type="match status" value="1"/>
</dbReference>
<reference evidence="5" key="1">
    <citation type="journal article" date="2019" name="Int. J. Syst. Evol. Microbiol.">
        <title>The Global Catalogue of Microorganisms (GCM) 10K type strain sequencing project: providing services to taxonomists for standard genome sequencing and annotation.</title>
        <authorList>
            <consortium name="The Broad Institute Genomics Platform"/>
            <consortium name="The Broad Institute Genome Sequencing Center for Infectious Disease"/>
            <person name="Wu L."/>
            <person name="Ma J."/>
        </authorList>
    </citation>
    <scope>NUCLEOTIDE SEQUENCE [LARGE SCALE GENOMIC DNA]</scope>
    <source>
        <strain evidence="5">KCTC 42083</strain>
    </source>
</reference>
<name>A0A8H9IFW5_9BURK</name>
<dbReference type="InterPro" id="IPR036291">
    <property type="entry name" value="NAD(P)-bd_dom_sf"/>
</dbReference>
<dbReference type="PANTHER" id="PTHR43477">
    <property type="entry name" value="DIHYDROANTICAPSIN 7-DEHYDROGENASE"/>
    <property type="match status" value="1"/>
</dbReference>
<evidence type="ECO:0000256" key="3">
    <source>
        <dbReference type="RuleBase" id="RU000363"/>
    </source>
</evidence>
<dbReference type="EMBL" id="BMZN01000001">
    <property type="protein sequence ID" value="GHC36321.1"/>
    <property type="molecule type" value="Genomic_DNA"/>
</dbReference>
<dbReference type="RefSeq" id="WP_189390632.1">
    <property type="nucleotide sequence ID" value="NZ_BMZN01000001.1"/>
</dbReference>